<accession>A0A9W9GN07</accession>
<organism evidence="1 2">
    <name type="scientific">Penicillium bovifimosum</name>
    <dbReference type="NCBI Taxonomy" id="126998"/>
    <lineage>
        <taxon>Eukaryota</taxon>
        <taxon>Fungi</taxon>
        <taxon>Dikarya</taxon>
        <taxon>Ascomycota</taxon>
        <taxon>Pezizomycotina</taxon>
        <taxon>Eurotiomycetes</taxon>
        <taxon>Eurotiomycetidae</taxon>
        <taxon>Eurotiales</taxon>
        <taxon>Aspergillaceae</taxon>
        <taxon>Penicillium</taxon>
    </lineage>
</organism>
<dbReference type="Proteomes" id="UP001149079">
    <property type="component" value="Unassembled WGS sequence"/>
</dbReference>
<reference evidence="1" key="2">
    <citation type="journal article" date="2023" name="IMA Fungus">
        <title>Comparative genomic study of the Penicillium genus elucidates a diverse pangenome and 15 lateral gene transfer events.</title>
        <authorList>
            <person name="Petersen C."/>
            <person name="Sorensen T."/>
            <person name="Nielsen M.R."/>
            <person name="Sondergaard T.E."/>
            <person name="Sorensen J.L."/>
            <person name="Fitzpatrick D.A."/>
            <person name="Frisvad J.C."/>
            <person name="Nielsen K.L."/>
        </authorList>
    </citation>
    <scope>NUCLEOTIDE SEQUENCE</scope>
    <source>
        <strain evidence="1">IBT 22155</strain>
    </source>
</reference>
<evidence type="ECO:0000313" key="2">
    <source>
        <dbReference type="Proteomes" id="UP001149079"/>
    </source>
</evidence>
<dbReference type="RefSeq" id="XP_056519039.1">
    <property type="nucleotide sequence ID" value="XM_056669209.1"/>
</dbReference>
<evidence type="ECO:0000313" key="1">
    <source>
        <dbReference type="EMBL" id="KAJ5124640.1"/>
    </source>
</evidence>
<sequence length="242" mass="28263">MEEPHSTQTTVDLMIFDYFVCMAISRIFVAIRQGLSIEHVQWFADMVELFHRLLIHRGALESPLPWDLELKLRIFDLASLFLHWEPPKDRELDLFTPLSDIAVDFMDLCHSAIDNVSNTRWFDLGAHLMVHAMLEEDVRFPDQLRRLYNWTANDLELDAHWEMSRASVLKHMPPPHGTAGPVSREGLHETFSMDFLQEHFVEFFEDLMEGLDVPVILQLECGQLEGLTREETQRIRDQCGVF</sequence>
<keyword evidence="2" id="KW-1185">Reference proteome</keyword>
<dbReference type="EMBL" id="JAPQKL010000006">
    <property type="protein sequence ID" value="KAJ5124640.1"/>
    <property type="molecule type" value="Genomic_DNA"/>
</dbReference>
<name>A0A9W9GN07_9EURO</name>
<reference evidence="1" key="1">
    <citation type="submission" date="2022-11" db="EMBL/GenBank/DDBJ databases">
        <authorList>
            <person name="Petersen C."/>
        </authorList>
    </citation>
    <scope>NUCLEOTIDE SEQUENCE</scope>
    <source>
        <strain evidence="1">IBT 22155</strain>
    </source>
</reference>
<dbReference type="AlphaFoldDB" id="A0A9W9GN07"/>
<comment type="caution">
    <text evidence="1">The sequence shown here is derived from an EMBL/GenBank/DDBJ whole genome shotgun (WGS) entry which is preliminary data.</text>
</comment>
<proteinExistence type="predicted"/>
<dbReference type="GeneID" id="81408379"/>
<protein>
    <submittedName>
        <fullName evidence="1">Uncharacterized protein</fullName>
    </submittedName>
</protein>
<gene>
    <name evidence="1" type="ORF">N7515_008465</name>
</gene>
<dbReference type="OrthoDB" id="4149149at2759"/>